<dbReference type="PROSITE" id="PS50110">
    <property type="entry name" value="RESPONSE_REGULATORY"/>
    <property type="match status" value="1"/>
</dbReference>
<dbReference type="InterPro" id="IPR052893">
    <property type="entry name" value="TCS_response_regulator"/>
</dbReference>
<keyword evidence="1" id="KW-0597">Phosphoprotein</keyword>
<sequence length="137" mass="15639">MRVTNKPILLVEDDQVDMMRVTRALKDVHVINKIVHRENGEDALNYLRDGNSDKPCLILLDLNMPIMNGIEFLQAVKKNERLRGIPVVVLTTSDDQQDKLNSFNLGVAGYVAKPVDYRHFVEVMRSIDAYWTISAMP</sequence>
<dbReference type="Proteomes" id="UP000183898">
    <property type="component" value="Unassembled WGS sequence"/>
</dbReference>
<reference evidence="3 4" key="1">
    <citation type="submission" date="2016-10" db="EMBL/GenBank/DDBJ databases">
        <authorList>
            <person name="de Groot N.N."/>
        </authorList>
    </citation>
    <scope>NUCLEOTIDE SEQUENCE [LARGE SCALE GENOMIC DNA]</scope>
    <source>
        <strain evidence="3 4">Nl18</strain>
    </source>
</reference>
<dbReference type="EMBL" id="FOCT01000013">
    <property type="protein sequence ID" value="SEO19565.1"/>
    <property type="molecule type" value="Genomic_DNA"/>
</dbReference>
<dbReference type="SUPFAM" id="SSF52172">
    <property type="entry name" value="CheY-like"/>
    <property type="match status" value="1"/>
</dbReference>
<dbReference type="InterPro" id="IPR001789">
    <property type="entry name" value="Sig_transdc_resp-reg_receiver"/>
</dbReference>
<protein>
    <submittedName>
        <fullName evidence="3">Response regulator receiver domain-containing protein</fullName>
    </submittedName>
</protein>
<evidence type="ECO:0000256" key="1">
    <source>
        <dbReference type="PROSITE-ProRule" id="PRU00169"/>
    </source>
</evidence>
<dbReference type="Gene3D" id="3.40.50.2300">
    <property type="match status" value="1"/>
</dbReference>
<evidence type="ECO:0000259" key="2">
    <source>
        <dbReference type="PROSITE" id="PS50110"/>
    </source>
</evidence>
<gene>
    <name evidence="3" type="ORF">SAMN05216404_11372</name>
</gene>
<dbReference type="GO" id="GO:0000160">
    <property type="term" value="P:phosphorelay signal transduction system"/>
    <property type="evidence" value="ECO:0007669"/>
    <property type="project" value="InterPro"/>
</dbReference>
<dbReference type="InterPro" id="IPR011006">
    <property type="entry name" value="CheY-like_superfamily"/>
</dbReference>
<evidence type="ECO:0000313" key="3">
    <source>
        <dbReference type="EMBL" id="SEO19565.1"/>
    </source>
</evidence>
<dbReference type="AlphaFoldDB" id="A0A1H8MQ95"/>
<dbReference type="PANTHER" id="PTHR44520">
    <property type="entry name" value="RESPONSE REGULATOR RCP1-RELATED"/>
    <property type="match status" value="1"/>
</dbReference>
<dbReference type="CDD" id="cd17557">
    <property type="entry name" value="REC_Rcp-like"/>
    <property type="match status" value="1"/>
</dbReference>
<evidence type="ECO:0000313" key="4">
    <source>
        <dbReference type="Proteomes" id="UP000183898"/>
    </source>
</evidence>
<organism evidence="3 4">
    <name type="scientific">Nitrosospira multiformis</name>
    <dbReference type="NCBI Taxonomy" id="1231"/>
    <lineage>
        <taxon>Bacteria</taxon>
        <taxon>Pseudomonadati</taxon>
        <taxon>Pseudomonadota</taxon>
        <taxon>Betaproteobacteria</taxon>
        <taxon>Nitrosomonadales</taxon>
        <taxon>Nitrosomonadaceae</taxon>
        <taxon>Nitrosospira</taxon>
    </lineage>
</organism>
<accession>A0A1H8MQ95</accession>
<dbReference type="RefSeq" id="WP_074748532.1">
    <property type="nucleotide sequence ID" value="NZ_FOCT01000013.1"/>
</dbReference>
<feature type="modified residue" description="4-aspartylphosphate" evidence="1">
    <location>
        <position position="61"/>
    </location>
</feature>
<proteinExistence type="predicted"/>
<name>A0A1H8MQ95_9PROT</name>
<feature type="domain" description="Response regulatory" evidence="2">
    <location>
        <begin position="7"/>
        <end position="128"/>
    </location>
</feature>
<dbReference type="SMART" id="SM00448">
    <property type="entry name" value="REC"/>
    <property type="match status" value="1"/>
</dbReference>
<dbReference type="Pfam" id="PF00072">
    <property type="entry name" value="Response_reg"/>
    <property type="match status" value="1"/>
</dbReference>